<name>A0ACD3A1X8_9AGAR</name>
<evidence type="ECO:0000313" key="2">
    <source>
        <dbReference type="Proteomes" id="UP000308600"/>
    </source>
</evidence>
<gene>
    <name evidence="1" type="ORF">BDN72DRAFT_829254</name>
</gene>
<keyword evidence="2" id="KW-1185">Reference proteome</keyword>
<feature type="non-terminal residue" evidence="1">
    <location>
        <position position="173"/>
    </location>
</feature>
<proteinExistence type="predicted"/>
<dbReference type="EMBL" id="ML208919">
    <property type="protein sequence ID" value="TFK59676.1"/>
    <property type="molecule type" value="Genomic_DNA"/>
</dbReference>
<reference evidence="1 2" key="1">
    <citation type="journal article" date="2019" name="Nat. Ecol. Evol.">
        <title>Megaphylogeny resolves global patterns of mushroom evolution.</title>
        <authorList>
            <person name="Varga T."/>
            <person name="Krizsan K."/>
            <person name="Foldi C."/>
            <person name="Dima B."/>
            <person name="Sanchez-Garcia M."/>
            <person name="Sanchez-Ramirez S."/>
            <person name="Szollosi G.J."/>
            <person name="Szarkandi J.G."/>
            <person name="Papp V."/>
            <person name="Albert L."/>
            <person name="Andreopoulos W."/>
            <person name="Angelini C."/>
            <person name="Antonin V."/>
            <person name="Barry K.W."/>
            <person name="Bougher N.L."/>
            <person name="Buchanan P."/>
            <person name="Buyck B."/>
            <person name="Bense V."/>
            <person name="Catcheside P."/>
            <person name="Chovatia M."/>
            <person name="Cooper J."/>
            <person name="Damon W."/>
            <person name="Desjardin D."/>
            <person name="Finy P."/>
            <person name="Geml J."/>
            <person name="Haridas S."/>
            <person name="Hughes K."/>
            <person name="Justo A."/>
            <person name="Karasinski D."/>
            <person name="Kautmanova I."/>
            <person name="Kiss B."/>
            <person name="Kocsube S."/>
            <person name="Kotiranta H."/>
            <person name="LaButti K.M."/>
            <person name="Lechner B.E."/>
            <person name="Liimatainen K."/>
            <person name="Lipzen A."/>
            <person name="Lukacs Z."/>
            <person name="Mihaltcheva S."/>
            <person name="Morgado L.N."/>
            <person name="Niskanen T."/>
            <person name="Noordeloos M.E."/>
            <person name="Ohm R.A."/>
            <person name="Ortiz-Santana B."/>
            <person name="Ovrebo C."/>
            <person name="Racz N."/>
            <person name="Riley R."/>
            <person name="Savchenko A."/>
            <person name="Shiryaev A."/>
            <person name="Soop K."/>
            <person name="Spirin V."/>
            <person name="Szebenyi C."/>
            <person name="Tomsovsky M."/>
            <person name="Tulloss R.E."/>
            <person name="Uehling J."/>
            <person name="Grigoriev I.V."/>
            <person name="Vagvolgyi C."/>
            <person name="Papp T."/>
            <person name="Martin F.M."/>
            <person name="Miettinen O."/>
            <person name="Hibbett D.S."/>
            <person name="Nagy L.G."/>
        </authorList>
    </citation>
    <scope>NUCLEOTIDE SEQUENCE [LARGE SCALE GENOMIC DNA]</scope>
    <source>
        <strain evidence="1 2">NL-1719</strain>
    </source>
</reference>
<protein>
    <submittedName>
        <fullName evidence="1">Uncharacterized protein</fullName>
    </submittedName>
</protein>
<dbReference type="Proteomes" id="UP000308600">
    <property type="component" value="Unassembled WGS sequence"/>
</dbReference>
<sequence length="173" mass="20081">MASWYIALFRWHRVKHFLRRSSTHQGAQHVPNTSVPNVSVPNVSDLNPSNREDDGNSEEPSNPPPISRLPPEILTLIFFAFQSLHDAKYYYKWTSILHVSQSWRQLVLETNSLWGSIMLPYSRGSLRWSIVSLERSGSAKLDITIYTRNPKESLYDFILEVLSQMHRIRSLDL</sequence>
<organism evidence="1 2">
    <name type="scientific">Pluteus cervinus</name>
    <dbReference type="NCBI Taxonomy" id="181527"/>
    <lineage>
        <taxon>Eukaryota</taxon>
        <taxon>Fungi</taxon>
        <taxon>Dikarya</taxon>
        <taxon>Basidiomycota</taxon>
        <taxon>Agaricomycotina</taxon>
        <taxon>Agaricomycetes</taxon>
        <taxon>Agaricomycetidae</taxon>
        <taxon>Agaricales</taxon>
        <taxon>Pluteineae</taxon>
        <taxon>Pluteaceae</taxon>
        <taxon>Pluteus</taxon>
    </lineage>
</organism>
<evidence type="ECO:0000313" key="1">
    <source>
        <dbReference type="EMBL" id="TFK59676.1"/>
    </source>
</evidence>
<accession>A0ACD3A1X8</accession>